<dbReference type="EMBL" id="JAAHBT010000280">
    <property type="protein sequence ID" value="NES11610.1"/>
    <property type="molecule type" value="Genomic_DNA"/>
</dbReference>
<keyword evidence="1" id="KW-0732">Signal</keyword>
<proteinExistence type="predicted"/>
<protein>
    <submittedName>
        <fullName evidence="2">Uncharacterized protein</fullName>
    </submittedName>
</protein>
<comment type="caution">
    <text evidence="2">The sequence shown here is derived from an EMBL/GenBank/DDBJ whole genome shotgun (WGS) entry which is preliminary data.</text>
</comment>
<reference evidence="2 3" key="1">
    <citation type="submission" date="2020-02" db="EMBL/GenBank/DDBJ databases">
        <title>Broccoli isolated Pseudomonas sp.</title>
        <authorList>
            <person name="Fujikawa T."/>
            <person name="Sawada H."/>
        </authorList>
    </citation>
    <scope>NUCLEOTIDE SEQUENCE [LARGE SCALE GENOMIC DNA]</scope>
    <source>
        <strain evidence="2 3">JCM 32154</strain>
    </source>
</reference>
<accession>A0A6I5RVD1</accession>
<name>A0A6I5RVD1_9PSED</name>
<evidence type="ECO:0000313" key="2">
    <source>
        <dbReference type="EMBL" id="NES11610.1"/>
    </source>
</evidence>
<evidence type="ECO:0000256" key="1">
    <source>
        <dbReference type="SAM" id="SignalP"/>
    </source>
</evidence>
<dbReference type="Proteomes" id="UP000471751">
    <property type="component" value="Unassembled WGS sequence"/>
</dbReference>
<keyword evidence="3" id="KW-1185">Reference proteome</keyword>
<sequence length="68" mass="7130">MTRIPSSALPTPSRAWRAVAALMFSLVLTPVAMADEPAAHNATPAAAVALRHPPPLAAKRRPNLPCLP</sequence>
<feature type="signal peptide" evidence="1">
    <location>
        <begin position="1"/>
        <end position="34"/>
    </location>
</feature>
<feature type="chain" id="PRO_5026191906" evidence="1">
    <location>
        <begin position="35"/>
        <end position="68"/>
    </location>
</feature>
<gene>
    <name evidence="2" type="ORF">G3O07_20670</name>
</gene>
<organism evidence="2 3">
    <name type="scientific">Pseudomonas laurentiana</name>
    <dbReference type="NCBI Taxonomy" id="2364649"/>
    <lineage>
        <taxon>Bacteria</taxon>
        <taxon>Pseudomonadati</taxon>
        <taxon>Pseudomonadota</taxon>
        <taxon>Gammaproteobacteria</taxon>
        <taxon>Pseudomonadales</taxon>
        <taxon>Pseudomonadaceae</taxon>
        <taxon>Pseudomonas</taxon>
    </lineage>
</organism>
<dbReference type="AlphaFoldDB" id="A0A6I5RVD1"/>
<evidence type="ECO:0000313" key="3">
    <source>
        <dbReference type="Proteomes" id="UP000471751"/>
    </source>
</evidence>